<reference evidence="2 3" key="1">
    <citation type="submission" date="2019-02" db="EMBL/GenBank/DDBJ databases">
        <title>Pedobacter sp. RP-3-11 sp. nov., isolated from Arctic soil.</title>
        <authorList>
            <person name="Dahal R.H."/>
        </authorList>
    </citation>
    <scope>NUCLEOTIDE SEQUENCE [LARGE SCALE GENOMIC DNA]</scope>
    <source>
        <strain evidence="2 3">RP-3-11</strain>
    </source>
</reference>
<name>A0A4R0NZG9_9SPHI</name>
<dbReference type="PIRSF" id="PIRSF016660">
    <property type="entry name" value="YedI"/>
    <property type="match status" value="1"/>
</dbReference>
<dbReference type="OrthoDB" id="9814178at2"/>
<keyword evidence="1" id="KW-0812">Transmembrane</keyword>
<sequence length="289" mass="31008">MASGFFAILDDIAALMDDVAVTAKVAAKKTAGILGDDLAVNAEKSTGFVSSRELPVLWAITKGSFINKLIIVPVALLLNVFFPVAIKVILVLGGVYLAYEGVEKIVEYFFHPKHAPVPTNAQPLEDNEAERTKVKSAITTDFILSIEIVIIALGSVLDENRTIQIVTVSIIALLATIGVYGIVAVIVRMDDVGHSLIRRSADKGFLSKLGKLLVKSLPIIIKVLSIVGTIALILVSGGIFVHNIPAFHHLLPTWPSIIKELIFGFLAGLLAVGLFKVVQMVISKIKGKK</sequence>
<dbReference type="GO" id="GO:0005886">
    <property type="term" value="C:plasma membrane"/>
    <property type="evidence" value="ECO:0007669"/>
    <property type="project" value="TreeGrafter"/>
</dbReference>
<keyword evidence="3" id="KW-1185">Reference proteome</keyword>
<feature type="transmembrane region" description="Helical" evidence="1">
    <location>
        <begin position="163"/>
        <end position="189"/>
    </location>
</feature>
<evidence type="ECO:0000256" key="1">
    <source>
        <dbReference type="SAM" id="Phobius"/>
    </source>
</evidence>
<feature type="transmembrane region" description="Helical" evidence="1">
    <location>
        <begin position="261"/>
        <end position="282"/>
    </location>
</feature>
<feature type="transmembrane region" description="Helical" evidence="1">
    <location>
        <begin position="219"/>
        <end position="241"/>
    </location>
</feature>
<keyword evidence="1" id="KW-0472">Membrane</keyword>
<dbReference type="PANTHER" id="PTHR30503">
    <property type="entry name" value="INNER MEMBRANE PROTEIN YEDI"/>
    <property type="match status" value="1"/>
</dbReference>
<dbReference type="InterPro" id="IPR008526">
    <property type="entry name" value="YedI"/>
</dbReference>
<gene>
    <name evidence="2" type="ORF">EZ449_12785</name>
</gene>
<keyword evidence="1" id="KW-1133">Transmembrane helix</keyword>
<protein>
    <submittedName>
        <fullName evidence="2">DUF808 domain-containing protein</fullName>
    </submittedName>
</protein>
<organism evidence="2 3">
    <name type="scientific">Pedobacter frigidisoli</name>
    <dbReference type="NCBI Taxonomy" id="2530455"/>
    <lineage>
        <taxon>Bacteria</taxon>
        <taxon>Pseudomonadati</taxon>
        <taxon>Bacteroidota</taxon>
        <taxon>Sphingobacteriia</taxon>
        <taxon>Sphingobacteriales</taxon>
        <taxon>Sphingobacteriaceae</taxon>
        <taxon>Pedobacter</taxon>
    </lineage>
</organism>
<dbReference type="EMBL" id="SJSN01000009">
    <property type="protein sequence ID" value="TCD08277.1"/>
    <property type="molecule type" value="Genomic_DNA"/>
</dbReference>
<dbReference type="AlphaFoldDB" id="A0A4R0NZG9"/>
<evidence type="ECO:0000313" key="3">
    <source>
        <dbReference type="Proteomes" id="UP000291485"/>
    </source>
</evidence>
<evidence type="ECO:0000313" key="2">
    <source>
        <dbReference type="EMBL" id="TCD08277.1"/>
    </source>
</evidence>
<feature type="transmembrane region" description="Helical" evidence="1">
    <location>
        <begin position="70"/>
        <end position="99"/>
    </location>
</feature>
<dbReference type="PANTHER" id="PTHR30503:SF3">
    <property type="entry name" value="INNER MEMBRANE PROTEIN YEDI"/>
    <property type="match status" value="1"/>
</dbReference>
<dbReference type="Pfam" id="PF05661">
    <property type="entry name" value="DUF808"/>
    <property type="match status" value="1"/>
</dbReference>
<accession>A0A4R0NZG9</accession>
<dbReference type="Proteomes" id="UP000291485">
    <property type="component" value="Unassembled WGS sequence"/>
</dbReference>
<comment type="caution">
    <text evidence="2">The sequence shown here is derived from an EMBL/GenBank/DDBJ whole genome shotgun (WGS) entry which is preliminary data.</text>
</comment>
<proteinExistence type="predicted"/>